<feature type="transmembrane region" description="Helical" evidence="8">
    <location>
        <begin position="38"/>
        <end position="58"/>
    </location>
</feature>
<proteinExistence type="predicted"/>
<dbReference type="SUPFAM" id="SSF53448">
    <property type="entry name" value="Nucleotide-diphospho-sugar transferases"/>
    <property type="match status" value="1"/>
</dbReference>
<evidence type="ECO:0000256" key="6">
    <source>
        <dbReference type="ARBA" id="ARBA00023136"/>
    </source>
</evidence>
<dbReference type="AlphaFoldDB" id="A0A9P5C4W4"/>
<accession>A0A9P5C4W4</accession>
<keyword evidence="3" id="KW-0808">Transferase</keyword>
<feature type="transmembrane region" description="Helical" evidence="8">
    <location>
        <begin position="441"/>
        <end position="459"/>
    </location>
</feature>
<dbReference type="PANTHER" id="PTHR47844">
    <property type="entry name" value="SYNTHASE CPS1, PUTATIVE (AFU_ORTHOLOGUE AFUA_7G02500)-RELATED"/>
    <property type="match status" value="1"/>
</dbReference>
<dbReference type="Pfam" id="PF13641">
    <property type="entry name" value="Glyco_tranf_2_3"/>
    <property type="match status" value="1"/>
</dbReference>
<reference evidence="9" key="1">
    <citation type="submission" date="2019-04" db="EMBL/GenBank/DDBJ databases">
        <title>Sequencing of skin fungus with MAO and IRED activity.</title>
        <authorList>
            <person name="Marsaioli A.J."/>
            <person name="Bonatto J.M.C."/>
            <person name="Reis Junior O."/>
        </authorList>
    </citation>
    <scope>NUCLEOTIDE SEQUENCE</scope>
    <source>
        <strain evidence="9">28M1</strain>
    </source>
</reference>
<evidence type="ECO:0000256" key="2">
    <source>
        <dbReference type="ARBA" id="ARBA00022676"/>
    </source>
</evidence>
<dbReference type="InterPro" id="IPR029044">
    <property type="entry name" value="Nucleotide-diphossugar_trans"/>
</dbReference>
<dbReference type="OrthoDB" id="2849215at2759"/>
<evidence type="ECO:0000256" key="4">
    <source>
        <dbReference type="ARBA" id="ARBA00022692"/>
    </source>
</evidence>
<evidence type="ECO:0000256" key="5">
    <source>
        <dbReference type="ARBA" id="ARBA00022989"/>
    </source>
</evidence>
<dbReference type="Proteomes" id="UP000758155">
    <property type="component" value="Unassembled WGS sequence"/>
</dbReference>
<keyword evidence="6 8" id="KW-0472">Membrane</keyword>
<keyword evidence="10" id="KW-1185">Reference proteome</keyword>
<dbReference type="GO" id="GO:0016757">
    <property type="term" value="F:glycosyltransferase activity"/>
    <property type="evidence" value="ECO:0007669"/>
    <property type="project" value="UniProtKB-KW"/>
</dbReference>
<keyword evidence="2" id="KW-0328">Glycosyltransferase</keyword>
<dbReference type="InterPro" id="IPR052427">
    <property type="entry name" value="Glycosyltrans_GT2/GT47"/>
</dbReference>
<sequence>MDWPVTAGVYGISALTAWVSFLLYDLQGRPRQLSLRKQLGMCGHVLPGYAFFAAAVLAQLSTDYYLVWLGFLLIFRYWRTVVQIFFWTKYKPDLSTGTDKFKPSDCTAICATVGPEGNLVFDELTASVLVNKPACLIFACNTIDAADQVRKFLEDFRPTFEAGTTRYQRMYNLPGSSFDEHTEIRIVYVGVSNKRHQIVAGIQHIETPIMISVDDTAVWSPNWLAGSLPAFSNDKVGLVGTRKWVKRLPRYSDASAGPLVNMWYKYISGFWNTMGGVYLIRHNFELRSMSAADGGAFCISARSNLIRTAIVKNDQFCHAFTNEYVLPLGTWFKGFGPLNADDDNFVTRYVINNGWDIKAQCADATTMTTVIGMYPKGFKFTEQCTRWSRSTFRQNPIALLVDRTVWSAWPLTTWVTYIPWLYNVAAFWDGLAIHTLTKTTLYAESSHPILLAFTLFYIFQLTKLIKTHEWWMAHPVDFVLYYIIPAYPLFTYYHSFKKVYTALTFWNTEWSGRPDLAAPEKAEFAEESAATLEKLGE</sequence>
<dbReference type="PANTHER" id="PTHR47844:SF1">
    <property type="entry name" value="EXOSTOSIN-LIKE 2"/>
    <property type="match status" value="1"/>
</dbReference>
<evidence type="ECO:0000313" key="10">
    <source>
        <dbReference type="Proteomes" id="UP000758155"/>
    </source>
</evidence>
<feature type="transmembrane region" description="Helical" evidence="8">
    <location>
        <begin position="479"/>
        <end position="496"/>
    </location>
</feature>
<feature type="transmembrane region" description="Helical" evidence="8">
    <location>
        <begin position="6"/>
        <end position="26"/>
    </location>
</feature>
<comment type="caution">
    <text evidence="9">The sequence shown here is derived from an EMBL/GenBank/DDBJ whole genome shotgun (WGS) entry which is preliminary data.</text>
</comment>
<evidence type="ECO:0000313" key="9">
    <source>
        <dbReference type="EMBL" id="KAF3045625.1"/>
    </source>
</evidence>
<evidence type="ECO:0000256" key="3">
    <source>
        <dbReference type="ARBA" id="ARBA00022679"/>
    </source>
</evidence>
<evidence type="ECO:0000256" key="1">
    <source>
        <dbReference type="ARBA" id="ARBA00004370"/>
    </source>
</evidence>
<keyword evidence="7" id="KW-0325">Glycoprotein</keyword>
<name>A0A9P5C4W4_9PLEO</name>
<evidence type="ECO:0000256" key="7">
    <source>
        <dbReference type="ARBA" id="ARBA00023180"/>
    </source>
</evidence>
<gene>
    <name evidence="9" type="ORF">E8E12_010741</name>
</gene>
<evidence type="ECO:0000256" key="8">
    <source>
        <dbReference type="SAM" id="Phobius"/>
    </source>
</evidence>
<dbReference type="GO" id="GO:0016020">
    <property type="term" value="C:membrane"/>
    <property type="evidence" value="ECO:0007669"/>
    <property type="project" value="UniProtKB-SubCell"/>
</dbReference>
<organism evidence="9 10">
    <name type="scientific">Didymella heteroderae</name>
    <dbReference type="NCBI Taxonomy" id="1769908"/>
    <lineage>
        <taxon>Eukaryota</taxon>
        <taxon>Fungi</taxon>
        <taxon>Dikarya</taxon>
        <taxon>Ascomycota</taxon>
        <taxon>Pezizomycotina</taxon>
        <taxon>Dothideomycetes</taxon>
        <taxon>Pleosporomycetidae</taxon>
        <taxon>Pleosporales</taxon>
        <taxon>Pleosporineae</taxon>
        <taxon>Didymellaceae</taxon>
        <taxon>Didymella</taxon>
    </lineage>
</organism>
<evidence type="ECO:0008006" key="11">
    <source>
        <dbReference type="Google" id="ProtNLM"/>
    </source>
</evidence>
<keyword evidence="5 8" id="KW-1133">Transmembrane helix</keyword>
<keyword evidence="4 8" id="KW-0812">Transmembrane</keyword>
<comment type="subcellular location">
    <subcellularLocation>
        <location evidence="1">Membrane</location>
    </subcellularLocation>
</comment>
<protein>
    <recommendedName>
        <fullName evidence="11">Glycosyltransferase family 2 protein</fullName>
    </recommendedName>
</protein>
<dbReference type="EMBL" id="SWKV01000006">
    <property type="protein sequence ID" value="KAF3045625.1"/>
    <property type="molecule type" value="Genomic_DNA"/>
</dbReference>